<evidence type="ECO:0000256" key="1">
    <source>
        <dbReference type="ARBA" id="ARBA00004123"/>
    </source>
</evidence>
<evidence type="ECO:0000313" key="13">
    <source>
        <dbReference type="Proteomes" id="UP001492380"/>
    </source>
</evidence>
<dbReference type="InterPro" id="IPR006560">
    <property type="entry name" value="AWS_dom"/>
</dbReference>
<feature type="region of interest" description="Disordered" evidence="8">
    <location>
        <begin position="1"/>
        <end position="83"/>
    </location>
</feature>
<evidence type="ECO:0008006" key="14">
    <source>
        <dbReference type="Google" id="ProtNLM"/>
    </source>
</evidence>
<feature type="domain" description="Post-SET" evidence="10">
    <location>
        <begin position="676"/>
        <end position="692"/>
    </location>
</feature>
<sequence length="994" mass="110256">MGDANTAVHSHARQPSPQSDLSTLSNLTGMTGPEAVSSIDASLAPSSTPDTSQADTSSVHSDAPKATDQSAIQRRQSSRTRAVVATYNDKELAGTRLHTPRKYLKGLAASAKLQSPAGPQSPATTAAHDNASQVDNDPAENNAVENGVVEIEAVEVTVVDNVEQEELAESAPQSEEPEQAAMRRASGRRRSTVVTYNDKENAGTRIHTPTKYIDGTYIRKSLGDEPSGQPPLAGAPRRSSTSIRPQSSLRKSITADQLEQDAVELLGEKSPASGPRKLKRVADRVTKPSRSKSSTPSKRKLINGYAKAHDTDSDDTIPSKRGLKYSTKKSPTKRALTTKRSVKRQRIVELSPETDLEPARITEIKTGPLRKPWLSAGKFYNTGQDDLVGRLSAVIGHKPKKTADVDHEQGQNPYFPMPMFSMAEKLDLYPKKKLPEHKRPFEPFQLPFEVFSPLPKEVKVKDWRDLKRNEYKGEDAQETRARAKEQSKKARQMEASKCACTGKCDRDNCFNAVLFFECDDNSCNVGRNCGNRQFSDLRKRQVEDKGGIFINKYHIGVEVMETPNRGHGVRAMRTFNKDQIVMEYIGEIITQQESDRRVREVYKDHKCFYLMNFYDKLIIDGFRGNIARFVNHSCNPNCRMERWTVNGEVRMALFADRFIMTGEELTWHYNFESYGKEQPCYCGSVDCAGVIGRQVRNKPVKEIREPPSGNKRKLARSPVKPNKKPKLNTIAAAASSTVKNIYSKTKSSVGGLLGTAEDSEASSKKAQEKDYRAERAARRSLAIQDAEEEDDEEEEEDEDDDEDEEDESEDEVPTTRSRATRPSSSASPRKKSPVKKTVTKSTTRVTELKRSYSRRSSARVSRTQKTQESVESLPQETPEFQDNSSTSELTELDSESLAEESPAEESLVEESADSTPKPSVPKVSAAPVSSSSLSKSSSFNAAGPPPERPTLRQTTLALFRAPLRWSMGAPITEPVKEARAQKATTSGKRVSKRT</sequence>
<dbReference type="Pfam" id="PF00856">
    <property type="entry name" value="SET"/>
    <property type="match status" value="1"/>
</dbReference>
<dbReference type="SMART" id="SM00570">
    <property type="entry name" value="AWS"/>
    <property type="match status" value="1"/>
</dbReference>
<keyword evidence="7" id="KW-0539">Nucleus</keyword>
<organism evidence="12 13">
    <name type="scientific">Phyllosticta capitalensis</name>
    <dbReference type="NCBI Taxonomy" id="121624"/>
    <lineage>
        <taxon>Eukaryota</taxon>
        <taxon>Fungi</taxon>
        <taxon>Dikarya</taxon>
        <taxon>Ascomycota</taxon>
        <taxon>Pezizomycotina</taxon>
        <taxon>Dothideomycetes</taxon>
        <taxon>Dothideomycetes incertae sedis</taxon>
        <taxon>Botryosphaeriales</taxon>
        <taxon>Phyllostictaceae</taxon>
        <taxon>Phyllosticta</taxon>
    </lineage>
</organism>
<feature type="region of interest" description="Disordered" evidence="8">
    <location>
        <begin position="970"/>
        <end position="994"/>
    </location>
</feature>
<evidence type="ECO:0000313" key="12">
    <source>
        <dbReference type="EMBL" id="KAK8230426.1"/>
    </source>
</evidence>
<name>A0ABR1YIP4_9PEZI</name>
<accession>A0ABR1YIP4</accession>
<feature type="region of interest" description="Disordered" evidence="8">
    <location>
        <begin position="107"/>
        <end position="148"/>
    </location>
</feature>
<dbReference type="InterPro" id="IPR046341">
    <property type="entry name" value="SET_dom_sf"/>
</dbReference>
<evidence type="ECO:0000256" key="2">
    <source>
        <dbReference type="ARBA" id="ARBA00004286"/>
    </source>
</evidence>
<dbReference type="PROSITE" id="PS51215">
    <property type="entry name" value="AWS"/>
    <property type="match status" value="1"/>
</dbReference>
<protein>
    <recommendedName>
        <fullName evidence="14">Histone-lysine N-methyltransferase</fullName>
    </recommendedName>
</protein>
<dbReference type="SUPFAM" id="SSF82199">
    <property type="entry name" value="SET domain"/>
    <property type="match status" value="1"/>
</dbReference>
<comment type="subcellular location">
    <subcellularLocation>
        <location evidence="2">Chromosome</location>
    </subcellularLocation>
    <subcellularLocation>
        <location evidence="1">Nucleus</location>
    </subcellularLocation>
</comment>
<gene>
    <name evidence="12" type="ORF">HDK90DRAFT_512565</name>
</gene>
<feature type="compositionally biased region" description="Acidic residues" evidence="8">
    <location>
        <begin position="890"/>
        <end position="912"/>
    </location>
</feature>
<evidence type="ECO:0000256" key="8">
    <source>
        <dbReference type="SAM" id="MobiDB-lite"/>
    </source>
</evidence>
<keyword evidence="5" id="KW-0808">Transferase</keyword>
<feature type="compositionally biased region" description="Basic residues" evidence="8">
    <location>
        <begin position="321"/>
        <end position="331"/>
    </location>
</feature>
<reference evidence="12 13" key="1">
    <citation type="submission" date="2024-04" db="EMBL/GenBank/DDBJ databases">
        <title>Phyllosticta paracitricarpa is synonymous to the EU quarantine fungus P. citricarpa based on phylogenomic analyses.</title>
        <authorList>
            <consortium name="Lawrence Berkeley National Laboratory"/>
            <person name="Van Ingen-Buijs V.A."/>
            <person name="Van Westerhoven A.C."/>
            <person name="Haridas S."/>
            <person name="Skiadas P."/>
            <person name="Martin F."/>
            <person name="Groenewald J.Z."/>
            <person name="Crous P.W."/>
            <person name="Seidl M.F."/>
        </authorList>
    </citation>
    <scope>NUCLEOTIDE SEQUENCE [LARGE SCALE GENOMIC DNA]</scope>
    <source>
        <strain evidence="12 13">CBS 123374</strain>
    </source>
</reference>
<dbReference type="EMBL" id="JBBWRZ010000008">
    <property type="protein sequence ID" value="KAK8230426.1"/>
    <property type="molecule type" value="Genomic_DNA"/>
</dbReference>
<dbReference type="PANTHER" id="PTHR22884">
    <property type="entry name" value="SET DOMAIN PROTEINS"/>
    <property type="match status" value="1"/>
</dbReference>
<dbReference type="PROSITE" id="PS50868">
    <property type="entry name" value="POST_SET"/>
    <property type="match status" value="1"/>
</dbReference>
<feature type="domain" description="SET" evidence="9">
    <location>
        <begin position="555"/>
        <end position="670"/>
    </location>
</feature>
<feature type="compositionally biased region" description="Basic and acidic residues" evidence="8">
    <location>
        <begin position="761"/>
        <end position="777"/>
    </location>
</feature>
<comment type="caution">
    <text evidence="12">The sequence shown here is derived from an EMBL/GenBank/DDBJ whole genome shotgun (WGS) entry which is preliminary data.</text>
</comment>
<keyword evidence="4" id="KW-0489">Methyltransferase</keyword>
<feature type="compositionally biased region" description="Acidic residues" evidence="8">
    <location>
        <begin position="785"/>
        <end position="812"/>
    </location>
</feature>
<dbReference type="InterPro" id="IPR050777">
    <property type="entry name" value="SET2_Histone-Lys_MeTrsfase"/>
</dbReference>
<evidence type="ECO:0000256" key="3">
    <source>
        <dbReference type="ARBA" id="ARBA00022454"/>
    </source>
</evidence>
<proteinExistence type="predicted"/>
<dbReference type="SMART" id="SM00317">
    <property type="entry name" value="SET"/>
    <property type="match status" value="1"/>
</dbReference>
<evidence type="ECO:0000256" key="4">
    <source>
        <dbReference type="ARBA" id="ARBA00022603"/>
    </source>
</evidence>
<dbReference type="SMART" id="SM00508">
    <property type="entry name" value="PostSET"/>
    <property type="match status" value="1"/>
</dbReference>
<dbReference type="InterPro" id="IPR003616">
    <property type="entry name" value="Post-SET_dom"/>
</dbReference>
<feature type="compositionally biased region" description="Low complexity" evidence="8">
    <location>
        <begin position="814"/>
        <end position="827"/>
    </location>
</feature>
<dbReference type="Gene3D" id="2.170.270.10">
    <property type="entry name" value="SET domain"/>
    <property type="match status" value="1"/>
</dbReference>
<evidence type="ECO:0000256" key="5">
    <source>
        <dbReference type="ARBA" id="ARBA00022679"/>
    </source>
</evidence>
<feature type="compositionally biased region" description="Low complexity" evidence="8">
    <location>
        <begin position="916"/>
        <end position="938"/>
    </location>
</feature>
<evidence type="ECO:0000256" key="7">
    <source>
        <dbReference type="ARBA" id="ARBA00023242"/>
    </source>
</evidence>
<evidence type="ECO:0000259" key="9">
    <source>
        <dbReference type="PROSITE" id="PS50280"/>
    </source>
</evidence>
<dbReference type="PROSITE" id="PS50280">
    <property type="entry name" value="SET"/>
    <property type="match status" value="1"/>
</dbReference>
<feature type="domain" description="AWS" evidence="11">
    <location>
        <begin position="493"/>
        <end position="538"/>
    </location>
</feature>
<feature type="compositionally biased region" description="Polar residues" evidence="8">
    <location>
        <begin position="238"/>
        <end position="257"/>
    </location>
</feature>
<keyword evidence="3" id="KW-0158">Chromosome</keyword>
<feature type="compositionally biased region" description="Polar residues" evidence="8">
    <location>
        <begin position="863"/>
        <end position="883"/>
    </location>
</feature>
<feature type="compositionally biased region" description="Polar residues" evidence="8">
    <location>
        <begin position="13"/>
        <end position="29"/>
    </location>
</feature>
<feature type="region of interest" description="Disordered" evidence="8">
    <location>
        <begin position="160"/>
        <end position="331"/>
    </location>
</feature>
<feature type="compositionally biased region" description="Polar residues" evidence="8">
    <location>
        <begin position="44"/>
        <end position="60"/>
    </location>
</feature>
<feature type="compositionally biased region" description="Basic residues" evidence="8">
    <location>
        <begin position="710"/>
        <end position="726"/>
    </location>
</feature>
<evidence type="ECO:0000259" key="11">
    <source>
        <dbReference type="PROSITE" id="PS51215"/>
    </source>
</evidence>
<feature type="region of interest" description="Disordered" evidence="8">
    <location>
        <begin position="749"/>
        <end position="956"/>
    </location>
</feature>
<dbReference type="InterPro" id="IPR001214">
    <property type="entry name" value="SET_dom"/>
</dbReference>
<evidence type="ECO:0000256" key="6">
    <source>
        <dbReference type="ARBA" id="ARBA00022691"/>
    </source>
</evidence>
<feature type="region of interest" description="Disordered" evidence="8">
    <location>
        <begin position="702"/>
        <end position="728"/>
    </location>
</feature>
<evidence type="ECO:0000259" key="10">
    <source>
        <dbReference type="PROSITE" id="PS50868"/>
    </source>
</evidence>
<keyword evidence="6" id="KW-0949">S-adenosyl-L-methionine</keyword>
<keyword evidence="13" id="KW-1185">Reference proteome</keyword>
<feature type="compositionally biased region" description="Basic residues" evidence="8">
    <location>
        <begin position="828"/>
        <end position="838"/>
    </location>
</feature>
<dbReference type="Proteomes" id="UP001492380">
    <property type="component" value="Unassembled WGS sequence"/>
</dbReference>